<dbReference type="EMBL" id="HBGA01060432">
    <property type="protein sequence ID" value="CAD9011281.1"/>
    <property type="molecule type" value="Transcribed_RNA"/>
</dbReference>
<reference evidence="1" key="1">
    <citation type="submission" date="2021-01" db="EMBL/GenBank/DDBJ databases">
        <authorList>
            <person name="Corre E."/>
            <person name="Pelletier E."/>
            <person name="Niang G."/>
            <person name="Scheremetjew M."/>
            <person name="Finn R."/>
            <person name="Kale V."/>
            <person name="Holt S."/>
            <person name="Cochrane G."/>
            <person name="Meng A."/>
            <person name="Brown T."/>
            <person name="Cohen L."/>
        </authorList>
    </citation>
    <scope>NUCLEOTIDE SEQUENCE</scope>
    <source>
        <strain evidence="1">NIES-381</strain>
    </source>
</reference>
<accession>A0A7S1IG00</accession>
<organism evidence="1">
    <name type="scientific">Eutreptiella gymnastica</name>
    <dbReference type="NCBI Taxonomy" id="73025"/>
    <lineage>
        <taxon>Eukaryota</taxon>
        <taxon>Discoba</taxon>
        <taxon>Euglenozoa</taxon>
        <taxon>Euglenida</taxon>
        <taxon>Spirocuta</taxon>
        <taxon>Euglenophyceae</taxon>
        <taxon>Eutreptiales</taxon>
        <taxon>Eutreptiaceae</taxon>
        <taxon>Eutreptiella</taxon>
    </lineage>
</organism>
<dbReference type="AlphaFoldDB" id="A0A7S1IG00"/>
<dbReference type="Gene3D" id="3.80.10.10">
    <property type="entry name" value="Ribonuclease Inhibitor"/>
    <property type="match status" value="1"/>
</dbReference>
<protein>
    <submittedName>
        <fullName evidence="1">Uncharacterized protein</fullName>
    </submittedName>
</protein>
<proteinExistence type="predicted"/>
<evidence type="ECO:0000313" key="1">
    <source>
        <dbReference type="EMBL" id="CAD9011281.1"/>
    </source>
</evidence>
<gene>
    <name evidence="1" type="ORF">EGYM00392_LOCUS22381</name>
</gene>
<dbReference type="SUPFAM" id="SSF52047">
    <property type="entry name" value="RNI-like"/>
    <property type="match status" value="1"/>
</dbReference>
<name>A0A7S1IG00_9EUGL</name>
<dbReference type="InterPro" id="IPR032675">
    <property type="entry name" value="LRR_dom_sf"/>
</dbReference>
<sequence>MAMRGLCGAFQRSCGEREPPIKVSSAVLKILQIYEFTASPTVKPDVCKLDFSSTYLGGPTLEALLPVLEACGPPGTLCFRGCGLNGPAVHALMAMLGTQRTVHTVDLSDNKIGTEEAHAVLNATRSNPSLLRVELEGTRIVPFLVRKIQTQLHLNGGGSPEPAALPAPFGLKRGETPPPVDDPALRIARTPTDFTEVEAPPALPLWTNICVNQMKYVLHERRKCMHLVSKVFDIPTTQHPATRNRSGRMPLVQYRKMWAALAPELDGMLAGKDKAGFEQALEAAKKVKLNDIAQPSPEGLAVLDRAAHVNHVLDQRLSALLAHFGLVQGGLVLYEEALQVLRPHVQVLVISTTKWLEMEETCASIFAQQRQVREAQSPRGAGRDGGGQVAIAPHILAGGYAKPTTDGQMQTSQPAAYQPPPCVLLDPFEQALVDAVYDSREALVERFAEVDWDVSGRVPLHIFCQAVSELRAVCPTGILTSQQKKNAVASVLHQLDPYLRPDVPFPYGEFLDQLYVSNTPPYQRWFKTPCEMRTAHGCPQVIQADAHEAAQRAAQRREYDRVKATMYYLQTAKAHPAAKGRPALGELTPSPAPATE</sequence>